<dbReference type="InterPro" id="IPR039536">
    <property type="entry name" value="TetR_C_Proteobacteria"/>
</dbReference>
<feature type="DNA-binding region" description="H-T-H motif" evidence="4">
    <location>
        <begin position="36"/>
        <end position="55"/>
    </location>
</feature>
<sequence length="206" mass="23593">MAKLGRPLAMSVDERRKEIFIIAEKLFGDQGYDSVTMADIATSVGMSKKTLYVYFKDKKELFRELVSSSYIWSDDAFHEQNLTAIQQLKNRLKVCAEHVLSERHIKLCRLIVSEHRSEPEITATFYEMGISTSRNHLIDAVKKIEQQHYVLKLDPEVLADMLFGASIAKPFVDVLMANQQINFSEIFDTIAKTVDALFVEHLKSCE</sequence>
<evidence type="ECO:0000256" key="4">
    <source>
        <dbReference type="PROSITE-ProRule" id="PRU00335"/>
    </source>
</evidence>
<keyword evidence="3" id="KW-0804">Transcription</keyword>
<dbReference type="Pfam" id="PF14246">
    <property type="entry name" value="TetR_C_7"/>
    <property type="match status" value="1"/>
</dbReference>
<proteinExistence type="predicted"/>
<dbReference type="PANTHER" id="PTHR43479:SF11">
    <property type="entry name" value="ACREF_ENVCD OPERON REPRESSOR-RELATED"/>
    <property type="match status" value="1"/>
</dbReference>
<dbReference type="AlphaFoldDB" id="A0A0N9V995"/>
<dbReference type="SUPFAM" id="SSF46689">
    <property type="entry name" value="Homeodomain-like"/>
    <property type="match status" value="1"/>
</dbReference>
<dbReference type="PROSITE" id="PS50977">
    <property type="entry name" value="HTH_TETR_2"/>
    <property type="match status" value="1"/>
</dbReference>
<reference evidence="6 7" key="1">
    <citation type="journal article" date="2015" name="Int. J. Syst. Evol. Microbiol.">
        <title>Acinetobacter equi sp. nov. isolated from horse faeces.</title>
        <authorList>
            <person name="Poppel M.T."/>
            <person name="Skiebe E."/>
            <person name="Laue M."/>
            <person name="Bergmann H."/>
            <person name="Ebersberger I."/>
            <person name="Garn T."/>
            <person name="Fruth A."/>
            <person name="Baumgardt S."/>
            <person name="Busse H.J."/>
            <person name="Wilharm G."/>
        </authorList>
    </citation>
    <scope>NUCLEOTIDE SEQUENCE [LARGE SCALE GENOMIC DNA]</scope>
    <source>
        <strain evidence="6 7">114</strain>
    </source>
</reference>
<dbReference type="PANTHER" id="PTHR43479">
    <property type="entry name" value="ACREF/ENVCD OPERON REPRESSOR-RELATED"/>
    <property type="match status" value="1"/>
</dbReference>
<name>A0A0N9V995_9GAMM</name>
<keyword evidence="7" id="KW-1185">Reference proteome</keyword>
<dbReference type="EMBL" id="CP012808">
    <property type="protein sequence ID" value="ALH95822.1"/>
    <property type="molecule type" value="Genomic_DNA"/>
</dbReference>
<dbReference type="GO" id="GO:0003677">
    <property type="term" value="F:DNA binding"/>
    <property type="evidence" value="ECO:0007669"/>
    <property type="project" value="UniProtKB-UniRule"/>
</dbReference>
<dbReference type="OrthoDB" id="8535430at2"/>
<gene>
    <name evidence="6" type="ORF">AOY20_09950</name>
</gene>
<dbReference type="InterPro" id="IPR050624">
    <property type="entry name" value="HTH-type_Tx_Regulator"/>
</dbReference>
<dbReference type="PRINTS" id="PR00455">
    <property type="entry name" value="HTHTETR"/>
</dbReference>
<dbReference type="InterPro" id="IPR001647">
    <property type="entry name" value="HTH_TetR"/>
</dbReference>
<dbReference type="Proteomes" id="UP000064939">
    <property type="component" value="Chromosome"/>
</dbReference>
<dbReference type="KEGG" id="aei:AOY20_09950"/>
<dbReference type="RefSeq" id="WP_054581710.1">
    <property type="nucleotide sequence ID" value="NZ_CP012808.1"/>
</dbReference>
<keyword evidence="2 4" id="KW-0238">DNA-binding</keyword>
<evidence type="ECO:0000259" key="5">
    <source>
        <dbReference type="PROSITE" id="PS50977"/>
    </source>
</evidence>
<dbReference type="Pfam" id="PF00440">
    <property type="entry name" value="TetR_N"/>
    <property type="match status" value="1"/>
</dbReference>
<evidence type="ECO:0000256" key="2">
    <source>
        <dbReference type="ARBA" id="ARBA00023125"/>
    </source>
</evidence>
<evidence type="ECO:0000256" key="1">
    <source>
        <dbReference type="ARBA" id="ARBA00023015"/>
    </source>
</evidence>
<accession>A0A0N9V995</accession>
<evidence type="ECO:0000256" key="3">
    <source>
        <dbReference type="ARBA" id="ARBA00023163"/>
    </source>
</evidence>
<evidence type="ECO:0000313" key="7">
    <source>
        <dbReference type="Proteomes" id="UP000064939"/>
    </source>
</evidence>
<evidence type="ECO:0000313" key="6">
    <source>
        <dbReference type="EMBL" id="ALH95822.1"/>
    </source>
</evidence>
<keyword evidence="1" id="KW-0805">Transcription regulation</keyword>
<dbReference type="Gene3D" id="1.10.357.10">
    <property type="entry name" value="Tetracycline Repressor, domain 2"/>
    <property type="match status" value="1"/>
</dbReference>
<organism evidence="6 7">
    <name type="scientific">Acinetobacter equi</name>
    <dbReference type="NCBI Taxonomy" id="1324350"/>
    <lineage>
        <taxon>Bacteria</taxon>
        <taxon>Pseudomonadati</taxon>
        <taxon>Pseudomonadota</taxon>
        <taxon>Gammaproteobacteria</taxon>
        <taxon>Moraxellales</taxon>
        <taxon>Moraxellaceae</taxon>
        <taxon>Acinetobacter</taxon>
    </lineage>
</organism>
<dbReference type="InterPro" id="IPR036271">
    <property type="entry name" value="Tet_transcr_reg_TetR-rel_C_sf"/>
</dbReference>
<dbReference type="SUPFAM" id="SSF48498">
    <property type="entry name" value="Tetracyclin repressor-like, C-terminal domain"/>
    <property type="match status" value="1"/>
</dbReference>
<dbReference type="STRING" id="1324350.AOY20_09950"/>
<feature type="domain" description="HTH tetR-type" evidence="5">
    <location>
        <begin position="13"/>
        <end position="73"/>
    </location>
</feature>
<dbReference type="FunFam" id="1.10.10.60:FF:000141">
    <property type="entry name" value="TetR family transcriptional regulator"/>
    <property type="match status" value="1"/>
</dbReference>
<dbReference type="InterPro" id="IPR009057">
    <property type="entry name" value="Homeodomain-like_sf"/>
</dbReference>
<protein>
    <recommendedName>
        <fullName evidence="5">HTH tetR-type domain-containing protein</fullName>
    </recommendedName>
</protein>